<dbReference type="AlphaFoldDB" id="A0A6A6T831"/>
<reference evidence="2" key="1">
    <citation type="journal article" date="2020" name="Stud. Mycol.">
        <title>101 Dothideomycetes genomes: a test case for predicting lifestyles and emergence of pathogens.</title>
        <authorList>
            <person name="Haridas S."/>
            <person name="Albert R."/>
            <person name="Binder M."/>
            <person name="Bloem J."/>
            <person name="Labutti K."/>
            <person name="Salamov A."/>
            <person name="Andreopoulos B."/>
            <person name="Baker S."/>
            <person name="Barry K."/>
            <person name="Bills G."/>
            <person name="Bluhm B."/>
            <person name="Cannon C."/>
            <person name="Castanera R."/>
            <person name="Culley D."/>
            <person name="Daum C."/>
            <person name="Ezra D."/>
            <person name="Gonzalez J."/>
            <person name="Henrissat B."/>
            <person name="Kuo A."/>
            <person name="Liang C."/>
            <person name="Lipzen A."/>
            <person name="Lutzoni F."/>
            <person name="Magnuson J."/>
            <person name="Mondo S."/>
            <person name="Nolan M."/>
            <person name="Ohm R."/>
            <person name="Pangilinan J."/>
            <person name="Park H.-J."/>
            <person name="Ramirez L."/>
            <person name="Alfaro M."/>
            <person name="Sun H."/>
            <person name="Tritt A."/>
            <person name="Yoshinaga Y."/>
            <person name="Zwiers L.-H."/>
            <person name="Turgeon B."/>
            <person name="Goodwin S."/>
            <person name="Spatafora J."/>
            <person name="Crous P."/>
            <person name="Grigoriev I."/>
        </authorList>
    </citation>
    <scope>NUCLEOTIDE SEQUENCE</scope>
    <source>
        <strain evidence="2">CBS 122681</strain>
    </source>
</reference>
<protein>
    <submittedName>
        <fullName evidence="2">Uncharacterized protein</fullName>
    </submittedName>
</protein>
<keyword evidence="3" id="KW-1185">Reference proteome</keyword>
<evidence type="ECO:0000313" key="2">
    <source>
        <dbReference type="EMBL" id="KAF2655940.1"/>
    </source>
</evidence>
<proteinExistence type="predicted"/>
<organism evidence="2 3">
    <name type="scientific">Lophiostoma macrostomum CBS 122681</name>
    <dbReference type="NCBI Taxonomy" id="1314788"/>
    <lineage>
        <taxon>Eukaryota</taxon>
        <taxon>Fungi</taxon>
        <taxon>Dikarya</taxon>
        <taxon>Ascomycota</taxon>
        <taxon>Pezizomycotina</taxon>
        <taxon>Dothideomycetes</taxon>
        <taxon>Pleosporomycetidae</taxon>
        <taxon>Pleosporales</taxon>
        <taxon>Lophiostomataceae</taxon>
        <taxon>Lophiostoma</taxon>
    </lineage>
</organism>
<evidence type="ECO:0000313" key="3">
    <source>
        <dbReference type="Proteomes" id="UP000799324"/>
    </source>
</evidence>
<feature type="region of interest" description="Disordered" evidence="1">
    <location>
        <begin position="150"/>
        <end position="196"/>
    </location>
</feature>
<accession>A0A6A6T831</accession>
<dbReference type="EMBL" id="MU004342">
    <property type="protein sequence ID" value="KAF2655940.1"/>
    <property type="molecule type" value="Genomic_DNA"/>
</dbReference>
<feature type="compositionally biased region" description="Pro residues" evidence="1">
    <location>
        <begin position="155"/>
        <end position="171"/>
    </location>
</feature>
<dbReference type="Proteomes" id="UP000799324">
    <property type="component" value="Unassembled WGS sequence"/>
</dbReference>
<name>A0A6A6T831_9PLEO</name>
<gene>
    <name evidence="2" type="ORF">K491DRAFT_745837</name>
</gene>
<evidence type="ECO:0000256" key="1">
    <source>
        <dbReference type="SAM" id="MobiDB-lite"/>
    </source>
</evidence>
<sequence>MSLADNLAAFRAAIAQRPVPVGTTCPRIFFSADGENLLLATSRLAIWQFIDTLPDESRVKAFAQGREDRATGESWIRVRKGWHQAGRLHITVEMLWIRDVPGQLRYVENSVAHIFKGGREDWFDTFHQRWVRNAGSKIYQKRTTPIRFPARGLIPPGPMFRPSTSSPPPTVARPRDLSPLGPKPSPTTQRRLVPPPALAPASWLPGALASRLMSVGSTWLPPHVSGLPLLPPHLARLPLAPASCVGPALPPSSVVPGQVHLLPPHGSSLPLAPASRLPPPLVPASGVLGALASRLMSAARTCSRLMCLAPCSRLTMSASSLSLSRHPARGLIPPEPKLPPRCRHPEFGGTSSQRTTLPRSTAIRILRGYAGTVRPLQEGCRCLWIARGMIEAENGVRYELVMKPASCHLLAVLLVDS</sequence>